<evidence type="ECO:0000313" key="1">
    <source>
        <dbReference type="EMBL" id="AEH09642.1"/>
    </source>
</evidence>
<name>F8AZN9_9ACTN</name>
<proteinExistence type="predicted"/>
<dbReference type="AlphaFoldDB" id="F8AZN9"/>
<reference evidence="1 2" key="1">
    <citation type="submission" date="2011-05" db="EMBL/GenBank/DDBJ databases">
        <title>Complete sequence of chromosome of Frankia symbiont of Datisca glomerata.</title>
        <authorList>
            <consortium name="US DOE Joint Genome Institute"/>
            <person name="Lucas S."/>
            <person name="Han J."/>
            <person name="Lapidus A."/>
            <person name="Cheng J.-F."/>
            <person name="Goodwin L."/>
            <person name="Pitluck S."/>
            <person name="Peters L."/>
            <person name="Mikhailova N."/>
            <person name="Chertkov O."/>
            <person name="Teshima H."/>
            <person name="Han C."/>
            <person name="Tapia R."/>
            <person name="Land M."/>
            <person name="Hauser L."/>
            <person name="Kyrpides N."/>
            <person name="Ivanova N."/>
            <person name="Pagani I."/>
            <person name="Berry A."/>
            <person name="Pawlowski K."/>
            <person name="Persson T."/>
            <person name="Vanden Heuvel B."/>
            <person name="Benson D."/>
            <person name="Woyke T."/>
        </authorList>
    </citation>
    <scope>NUCLEOTIDE SEQUENCE [LARGE SCALE GENOMIC DNA]</scope>
    <source>
        <strain evidence="2">4085684</strain>
    </source>
</reference>
<organism evidence="1 2">
    <name type="scientific">Candidatus Protofrankia datiscae</name>
    <dbReference type="NCBI Taxonomy" id="2716812"/>
    <lineage>
        <taxon>Bacteria</taxon>
        <taxon>Bacillati</taxon>
        <taxon>Actinomycetota</taxon>
        <taxon>Actinomycetes</taxon>
        <taxon>Frankiales</taxon>
        <taxon>Frankiaceae</taxon>
        <taxon>Protofrankia</taxon>
    </lineage>
</organism>
<dbReference type="HOGENOM" id="CLU_2972844_0_0_11"/>
<dbReference type="KEGG" id="fsy:FsymDg_2241"/>
<dbReference type="EMBL" id="CP002801">
    <property type="protein sequence ID" value="AEH09642.1"/>
    <property type="molecule type" value="Genomic_DNA"/>
</dbReference>
<dbReference type="Proteomes" id="UP000001549">
    <property type="component" value="Chromosome"/>
</dbReference>
<gene>
    <name evidence="1" type="ordered locus">FsymDg_2241</name>
</gene>
<protein>
    <submittedName>
        <fullName evidence="1">Uncharacterized protein</fullName>
    </submittedName>
</protein>
<sequence length="58" mass="6196">MRHQEVDLRTGERELVDSGELVTEIAVPTGIAPVVKVRADGNIRPSSATAGHSTSLDR</sequence>
<evidence type="ECO:0000313" key="2">
    <source>
        <dbReference type="Proteomes" id="UP000001549"/>
    </source>
</evidence>
<accession>F8AZN9</accession>
<keyword evidence="2" id="KW-1185">Reference proteome</keyword>